<comment type="caution">
    <text evidence="5">The sequence shown here is derived from an EMBL/GenBank/DDBJ whole genome shotgun (WGS) entry which is preliminary data.</text>
</comment>
<feature type="repeat" description="WD" evidence="3">
    <location>
        <begin position="633"/>
        <end position="665"/>
    </location>
</feature>
<keyword evidence="6" id="KW-1185">Reference proteome</keyword>
<accession>A0A1T3CAZ2</accession>
<sequence>MAIVHRPLLISELGRLVELPSEVDLVAIVEKCPLLEVQSGIVKFVNPAARQNTWEQLHHDLTEFSEKHALLTRKALEFLSTHFEAATLGLTRLSRGQNESKEESLANTYGTLHWIMHLLNVEGIAKDERTTNLVVSFMNNHFLLWFDAMISEGLHIDAAVLMEKLERVLQEQEREGDGEILERQDFKHAKRDTLEQLEEREQSHILSLVQDGVQAVRSRMSSNNLFHKNPNSIMFYPEESALKQDWMAKNKTWLVTPPRMTPSWSENPLTLYSRSGVQSIAFSPDGRLLASGSTSYGICVWDAEMGAVQLSYDVENQVHYVAFSPNGLLASVSENGVVYLWDLSTGRSSKALNVQRSQVTAIKFSPNDEKSEKLVLATSEALLIWKFSNIMEPTYTEDVIEEGGSVYAVDFSQQGTWMASGGTGGGVKVWDAQHGNALWRTLRGHEGDVTSVSFSKDGKLLVSGSNDSTAKIWSVETGANLKSFVCGHGVYGVAFSPDDSLIAVGSGNHVNVWGIAFSPQGYLASGSHDMTIRLWNLEGSVSNDTHALLEPVSKKPINFMAMSLDGKYLASTSGESIHLWDGITGMPMEPHTLLQSFVQSISFSPDGKRLVSSSKDGIVRVWDVASGIICRVFQGHSDWVRHAVFSPDGASIASASDDRTVRIWSSLTEAEGEDAKILRGHNSFVRTVAFSPDGRLLVSGDDGSTMVIWDRKFERPKHTVTGHSGRIINVIFSRDSSRIVSRSEDSKVWVWDSTTGCLIQGPLKTDNTQHSVGFDPKIPEYILTEFGANPSTLGSSSFFTQRSLKGKRYGISAAGDWITWNGREIIPIPVMYKPRVSWVQGNIVAIGTKSGKVLLFRFSTEVEPPN</sequence>
<gene>
    <name evidence="5" type="ORF">A0O28_0012650</name>
</gene>
<evidence type="ECO:0000313" key="5">
    <source>
        <dbReference type="EMBL" id="OPB38161.1"/>
    </source>
</evidence>
<keyword evidence="2" id="KW-0677">Repeat</keyword>
<dbReference type="SMART" id="SM00320">
    <property type="entry name" value="WD40"/>
    <property type="match status" value="11"/>
</dbReference>
<protein>
    <submittedName>
        <fullName evidence="5">Uncharacterized protein</fullName>
    </submittedName>
</protein>
<evidence type="ECO:0000256" key="4">
    <source>
        <dbReference type="SAM" id="Coils"/>
    </source>
</evidence>
<dbReference type="Gene3D" id="2.130.10.10">
    <property type="entry name" value="YVTN repeat-like/Quinoprotein amine dehydrogenase"/>
    <property type="match status" value="4"/>
</dbReference>
<dbReference type="SUPFAM" id="SSF50974">
    <property type="entry name" value="Nitrous oxide reductase, N-terminal domain"/>
    <property type="match status" value="1"/>
</dbReference>
<organism evidence="5 6">
    <name type="scientific">Trichoderma guizhouense</name>
    <dbReference type="NCBI Taxonomy" id="1491466"/>
    <lineage>
        <taxon>Eukaryota</taxon>
        <taxon>Fungi</taxon>
        <taxon>Dikarya</taxon>
        <taxon>Ascomycota</taxon>
        <taxon>Pezizomycotina</taxon>
        <taxon>Sordariomycetes</taxon>
        <taxon>Hypocreomycetidae</taxon>
        <taxon>Hypocreales</taxon>
        <taxon>Hypocreaceae</taxon>
        <taxon>Trichoderma</taxon>
    </lineage>
</organism>
<dbReference type="Pfam" id="PF00400">
    <property type="entry name" value="WD40"/>
    <property type="match status" value="9"/>
</dbReference>
<feature type="repeat" description="WD" evidence="3">
    <location>
        <begin position="678"/>
        <end position="710"/>
    </location>
</feature>
<keyword evidence="1 3" id="KW-0853">WD repeat</keyword>
<dbReference type="PANTHER" id="PTHR19848:SF8">
    <property type="entry name" value="F-BOX AND WD REPEAT DOMAIN CONTAINING 7"/>
    <property type="match status" value="1"/>
</dbReference>
<evidence type="ECO:0000256" key="2">
    <source>
        <dbReference type="ARBA" id="ARBA00022737"/>
    </source>
</evidence>
<feature type="repeat" description="WD" evidence="3">
    <location>
        <begin position="598"/>
        <end position="627"/>
    </location>
</feature>
<dbReference type="InterPro" id="IPR011047">
    <property type="entry name" value="Quinoprotein_ADH-like_sf"/>
</dbReference>
<dbReference type="EMBL" id="LVVK01000020">
    <property type="protein sequence ID" value="OPB38161.1"/>
    <property type="molecule type" value="Genomic_DNA"/>
</dbReference>
<dbReference type="InterPro" id="IPR001680">
    <property type="entry name" value="WD40_rpt"/>
</dbReference>
<reference evidence="5 6" key="1">
    <citation type="submission" date="2016-04" db="EMBL/GenBank/DDBJ databases">
        <title>Multiple horizontal gene transfer events from other fungi enriched the ability of the initially mycotrophic fungus Trichoderma (Ascomycota) to feed on dead plant biomass.</title>
        <authorList>
            <person name="Atanasova L."/>
            <person name="Chenthamara K."/>
            <person name="Zhang J."/>
            <person name="Grujic M."/>
            <person name="Henrissat B."/>
            <person name="Kuo A."/>
            <person name="Aertz A."/>
            <person name="Salamov A."/>
            <person name="Lipzen A."/>
            <person name="Labutti K."/>
            <person name="Barry K."/>
            <person name="Miao Y."/>
            <person name="Rahimi M.J."/>
            <person name="Shen Q."/>
            <person name="Grigoriev I.V."/>
            <person name="Kubicek C.P."/>
            <person name="Druzhinina I.S."/>
        </authorList>
    </citation>
    <scope>NUCLEOTIDE SEQUENCE [LARGE SCALE GENOMIC DNA]</scope>
    <source>
        <strain evidence="5 6">NJAU 4742</strain>
    </source>
</reference>
<feature type="repeat" description="WD" evidence="3">
    <location>
        <begin position="720"/>
        <end position="752"/>
    </location>
</feature>
<dbReference type="CDD" id="cd00200">
    <property type="entry name" value="WD40"/>
    <property type="match status" value="1"/>
</dbReference>
<keyword evidence="4" id="KW-0175">Coiled coil</keyword>
<dbReference type="InterPro" id="IPR036322">
    <property type="entry name" value="WD40_repeat_dom_sf"/>
</dbReference>
<dbReference type="InterPro" id="IPR019775">
    <property type="entry name" value="WD40_repeat_CS"/>
</dbReference>
<dbReference type="Proteomes" id="UP000191004">
    <property type="component" value="Unassembled WGS sequence"/>
</dbReference>
<evidence type="ECO:0000313" key="6">
    <source>
        <dbReference type="Proteomes" id="UP000191004"/>
    </source>
</evidence>
<feature type="repeat" description="WD" evidence="3">
    <location>
        <begin position="505"/>
        <end position="545"/>
    </location>
</feature>
<feature type="repeat" description="WD" evidence="3">
    <location>
        <begin position="315"/>
        <end position="351"/>
    </location>
</feature>
<dbReference type="SUPFAM" id="SSF50978">
    <property type="entry name" value="WD40 repeat-like"/>
    <property type="match status" value="1"/>
</dbReference>
<name>A0A1T3CAZ2_9HYPO</name>
<dbReference type="OrthoDB" id="4896910at2759"/>
<dbReference type="PRINTS" id="PR00320">
    <property type="entry name" value="GPROTEINBRPT"/>
</dbReference>
<evidence type="ECO:0000256" key="1">
    <source>
        <dbReference type="ARBA" id="ARBA00022574"/>
    </source>
</evidence>
<dbReference type="PROSITE" id="PS50294">
    <property type="entry name" value="WD_REPEATS_REGION"/>
    <property type="match status" value="6"/>
</dbReference>
<dbReference type="SUPFAM" id="SSF50998">
    <property type="entry name" value="Quinoprotein alcohol dehydrogenase-like"/>
    <property type="match status" value="1"/>
</dbReference>
<feature type="repeat" description="WD" evidence="3">
    <location>
        <begin position="442"/>
        <end position="483"/>
    </location>
</feature>
<dbReference type="AlphaFoldDB" id="A0A1T3CAZ2"/>
<feature type="repeat" description="WD" evidence="3">
    <location>
        <begin position="277"/>
        <end position="311"/>
    </location>
</feature>
<dbReference type="InterPro" id="IPR020472">
    <property type="entry name" value="WD40_PAC1"/>
</dbReference>
<dbReference type="PROSITE" id="PS50082">
    <property type="entry name" value="WD_REPEATS_2"/>
    <property type="match status" value="9"/>
</dbReference>
<proteinExistence type="predicted"/>
<evidence type="ECO:0000256" key="3">
    <source>
        <dbReference type="PROSITE-ProRule" id="PRU00221"/>
    </source>
</evidence>
<dbReference type="PROSITE" id="PS00678">
    <property type="entry name" value="WD_REPEATS_1"/>
    <property type="match status" value="3"/>
</dbReference>
<feature type="repeat" description="WD" evidence="3">
    <location>
        <begin position="399"/>
        <end position="440"/>
    </location>
</feature>
<feature type="coiled-coil region" evidence="4">
    <location>
        <begin position="155"/>
        <end position="182"/>
    </location>
</feature>
<dbReference type="PANTHER" id="PTHR19848">
    <property type="entry name" value="WD40 REPEAT PROTEIN"/>
    <property type="match status" value="1"/>
</dbReference>
<dbReference type="InterPro" id="IPR011045">
    <property type="entry name" value="N2O_reductase_N"/>
</dbReference>
<dbReference type="InterPro" id="IPR015943">
    <property type="entry name" value="WD40/YVTN_repeat-like_dom_sf"/>
</dbReference>